<comment type="caution">
    <text evidence="1">The sequence shown here is derived from an EMBL/GenBank/DDBJ whole genome shotgun (WGS) entry which is preliminary data.</text>
</comment>
<accession>A0ABV0ZW80</accession>
<protein>
    <submittedName>
        <fullName evidence="1">Uncharacterized protein</fullName>
    </submittedName>
</protein>
<reference evidence="1 2" key="1">
    <citation type="submission" date="2021-06" db="EMBL/GenBank/DDBJ databases">
        <authorList>
            <person name="Palmer J.M."/>
        </authorList>
    </citation>
    <scope>NUCLEOTIDE SEQUENCE [LARGE SCALE GENOMIC DNA]</scope>
    <source>
        <strain evidence="1 2">AS_MEX2019</strain>
        <tissue evidence="1">Muscle</tissue>
    </source>
</reference>
<evidence type="ECO:0000313" key="2">
    <source>
        <dbReference type="Proteomes" id="UP001469553"/>
    </source>
</evidence>
<organism evidence="1 2">
    <name type="scientific">Ameca splendens</name>
    <dbReference type="NCBI Taxonomy" id="208324"/>
    <lineage>
        <taxon>Eukaryota</taxon>
        <taxon>Metazoa</taxon>
        <taxon>Chordata</taxon>
        <taxon>Craniata</taxon>
        <taxon>Vertebrata</taxon>
        <taxon>Euteleostomi</taxon>
        <taxon>Actinopterygii</taxon>
        <taxon>Neopterygii</taxon>
        <taxon>Teleostei</taxon>
        <taxon>Neoteleostei</taxon>
        <taxon>Acanthomorphata</taxon>
        <taxon>Ovalentaria</taxon>
        <taxon>Atherinomorphae</taxon>
        <taxon>Cyprinodontiformes</taxon>
        <taxon>Goodeidae</taxon>
        <taxon>Ameca</taxon>
    </lineage>
</organism>
<evidence type="ECO:0000313" key="1">
    <source>
        <dbReference type="EMBL" id="MEQ2310301.1"/>
    </source>
</evidence>
<sequence>MKVCRGIVSSASQWIIRWLRFISCRSLESVESTDTLTSDRSQLWIQGFFKSYSLGSFKDLQVVRDAISWAAE</sequence>
<name>A0ABV0ZW80_9TELE</name>
<dbReference type="EMBL" id="JAHRIP010075616">
    <property type="protein sequence ID" value="MEQ2310301.1"/>
    <property type="molecule type" value="Genomic_DNA"/>
</dbReference>
<gene>
    <name evidence="1" type="ORF">AMECASPLE_007482</name>
</gene>
<dbReference type="Proteomes" id="UP001469553">
    <property type="component" value="Unassembled WGS sequence"/>
</dbReference>
<keyword evidence="2" id="KW-1185">Reference proteome</keyword>
<proteinExistence type="predicted"/>